<protein>
    <recommendedName>
        <fullName evidence="2">Phosphocarrier protein HPr</fullName>
    </recommendedName>
    <alternativeName>
        <fullName evidence="5">Histidine-containing protein</fullName>
    </alternativeName>
</protein>
<evidence type="ECO:0000256" key="1">
    <source>
        <dbReference type="ARBA" id="ARBA00003681"/>
    </source>
</evidence>
<dbReference type="InterPro" id="IPR035895">
    <property type="entry name" value="HPr-like_sf"/>
</dbReference>
<dbReference type="InterPro" id="IPR050399">
    <property type="entry name" value="HPr"/>
</dbReference>
<reference evidence="7 8" key="1">
    <citation type="submission" date="2019-02" db="EMBL/GenBank/DDBJ databases">
        <title>Closed genome of Sporomusa termitida DSM 4440.</title>
        <authorList>
            <person name="Poehlein A."/>
            <person name="Daniel R."/>
        </authorList>
    </citation>
    <scope>NUCLEOTIDE SEQUENCE [LARGE SCALE GENOMIC DNA]</scope>
    <source>
        <strain evidence="7 8">DSM 4440</strain>
    </source>
</reference>
<dbReference type="CDD" id="cd00367">
    <property type="entry name" value="PTS-HPr_like"/>
    <property type="match status" value="1"/>
</dbReference>
<organism evidence="7 8">
    <name type="scientific">Sporomusa termitida</name>
    <dbReference type="NCBI Taxonomy" id="2377"/>
    <lineage>
        <taxon>Bacteria</taxon>
        <taxon>Bacillati</taxon>
        <taxon>Bacillota</taxon>
        <taxon>Negativicutes</taxon>
        <taxon>Selenomonadales</taxon>
        <taxon>Sporomusaceae</taxon>
        <taxon>Sporomusa</taxon>
    </lineage>
</organism>
<dbReference type="KEGG" id="sted:SPTER_39820"/>
<feature type="domain" description="HPr" evidence="6">
    <location>
        <begin position="1"/>
        <end position="90"/>
    </location>
</feature>
<dbReference type="PRINTS" id="PR00107">
    <property type="entry name" value="PHOSPHOCPHPR"/>
</dbReference>
<dbReference type="AlphaFoldDB" id="A0A517DYW7"/>
<dbReference type="PROSITE" id="PS00369">
    <property type="entry name" value="PTS_HPR_HIS"/>
    <property type="match status" value="1"/>
</dbReference>
<evidence type="ECO:0000313" key="7">
    <source>
        <dbReference type="EMBL" id="QDR82554.1"/>
    </source>
</evidence>
<dbReference type="EMBL" id="CP036259">
    <property type="protein sequence ID" value="QDR82554.1"/>
    <property type="molecule type" value="Genomic_DNA"/>
</dbReference>
<dbReference type="NCBIfam" id="TIGR01003">
    <property type="entry name" value="PTS_HPr_family"/>
    <property type="match status" value="1"/>
</dbReference>
<dbReference type="Gene3D" id="3.30.1340.10">
    <property type="entry name" value="HPr-like"/>
    <property type="match status" value="1"/>
</dbReference>
<evidence type="ECO:0000313" key="8">
    <source>
        <dbReference type="Proteomes" id="UP000320776"/>
    </source>
</evidence>
<dbReference type="PROSITE" id="PS51350">
    <property type="entry name" value="PTS_HPR_DOM"/>
    <property type="match status" value="1"/>
</dbReference>
<dbReference type="InterPro" id="IPR000032">
    <property type="entry name" value="HPr-like"/>
</dbReference>
<dbReference type="PANTHER" id="PTHR33705:SF1">
    <property type="entry name" value="PHOSPHOCARRIER PROTEIN HPR"/>
    <property type="match status" value="1"/>
</dbReference>
<evidence type="ECO:0000256" key="4">
    <source>
        <dbReference type="ARBA" id="ARBA00022597"/>
    </source>
</evidence>
<evidence type="ECO:0000256" key="3">
    <source>
        <dbReference type="ARBA" id="ARBA00022448"/>
    </source>
</evidence>
<accession>A0A517DYW7</accession>
<evidence type="ECO:0000259" key="6">
    <source>
        <dbReference type="PROSITE" id="PS51350"/>
    </source>
</evidence>
<keyword evidence="4" id="KW-0762">Sugar transport</keyword>
<proteinExistence type="predicted"/>
<dbReference type="RefSeq" id="WP_144351931.1">
    <property type="nucleotide sequence ID" value="NZ_CP036259.1"/>
</dbReference>
<sequence>MIVHEFVINNKSGLHARPAALWVQTAGRYQSSIRLKKDNREVDGKSLLAVLSLGLTAGSSVQVTLDGPDETAADNELMKLIAELAAAGEQAGHE</sequence>
<keyword evidence="8" id="KW-1185">Reference proteome</keyword>
<evidence type="ECO:0000256" key="5">
    <source>
        <dbReference type="ARBA" id="ARBA00033055"/>
    </source>
</evidence>
<name>A0A517DYW7_9FIRM</name>
<keyword evidence="3" id="KW-0813">Transport</keyword>
<dbReference type="PANTHER" id="PTHR33705">
    <property type="entry name" value="PHOSPHOCARRIER PROTEIN HPR"/>
    <property type="match status" value="1"/>
</dbReference>
<comment type="function">
    <text evidence="1">General (non sugar-specific) component of the phosphoenolpyruvate-dependent sugar phosphotransferase system (sugar PTS). This major carbohydrate active-transport system catalyzes the phosphorylation of incoming sugar substrates concomitantly with their translocation across the cell membrane. The phosphoryl group from phosphoenolpyruvate (PEP) is transferred to the phosphoryl carrier protein HPr by enzyme I. Phospho-HPr then transfers it to the PTS EIIA domain.</text>
</comment>
<dbReference type="Proteomes" id="UP000320776">
    <property type="component" value="Chromosome"/>
</dbReference>
<gene>
    <name evidence="7" type="ORF">SPTER_39820</name>
</gene>
<evidence type="ECO:0000256" key="2">
    <source>
        <dbReference type="ARBA" id="ARBA00020422"/>
    </source>
</evidence>
<dbReference type="SUPFAM" id="SSF55594">
    <property type="entry name" value="HPr-like"/>
    <property type="match status" value="1"/>
</dbReference>
<dbReference type="Pfam" id="PF00381">
    <property type="entry name" value="PTS-HPr"/>
    <property type="match status" value="1"/>
</dbReference>
<dbReference type="OrthoDB" id="9809047at2"/>
<dbReference type="InterPro" id="IPR001020">
    <property type="entry name" value="PTS_HPr_His_P_site"/>
</dbReference>